<dbReference type="AlphaFoldDB" id="A0A6J5CA36"/>
<protein>
    <submittedName>
        <fullName evidence="1">Uncharacterized protein</fullName>
    </submittedName>
</protein>
<accession>A0A6J5CA36</accession>
<sequence length="71" mass="8124">MKEIPFFMEADMTEFQLILLRTKIAEALLKSEELRQSTRIRSPVAKAHHERLDAVLEETKALLGKLTASDI</sequence>
<gene>
    <name evidence="1" type="ORF">LMG22037_05645</name>
</gene>
<name>A0A6J5CA36_9BURK</name>
<dbReference type="Proteomes" id="UP000494249">
    <property type="component" value="Unassembled WGS sequence"/>
</dbReference>
<proteinExistence type="predicted"/>
<dbReference type="RefSeq" id="WP_035478345.1">
    <property type="nucleotide sequence ID" value="NZ_CADFGL010000041.1"/>
</dbReference>
<organism evidence="1 2">
    <name type="scientific">Paraburkholderia phenoliruptrix</name>
    <dbReference type="NCBI Taxonomy" id="252970"/>
    <lineage>
        <taxon>Bacteria</taxon>
        <taxon>Pseudomonadati</taxon>
        <taxon>Pseudomonadota</taxon>
        <taxon>Betaproteobacteria</taxon>
        <taxon>Burkholderiales</taxon>
        <taxon>Burkholderiaceae</taxon>
        <taxon>Paraburkholderia</taxon>
    </lineage>
</organism>
<evidence type="ECO:0000313" key="1">
    <source>
        <dbReference type="EMBL" id="CAB3731817.1"/>
    </source>
</evidence>
<dbReference type="EMBL" id="CADIKB010000043">
    <property type="protein sequence ID" value="CAB3731817.1"/>
    <property type="molecule type" value="Genomic_DNA"/>
</dbReference>
<reference evidence="1 2" key="1">
    <citation type="submission" date="2020-04" db="EMBL/GenBank/DDBJ databases">
        <authorList>
            <person name="De Canck E."/>
        </authorList>
    </citation>
    <scope>NUCLEOTIDE SEQUENCE [LARGE SCALE GENOMIC DNA]</scope>
    <source>
        <strain evidence="1 2">LMG 22037</strain>
    </source>
</reference>
<evidence type="ECO:0000313" key="2">
    <source>
        <dbReference type="Proteomes" id="UP000494249"/>
    </source>
</evidence>